<dbReference type="EMBL" id="KN831769">
    <property type="protein sequence ID" value="KIM47691.1"/>
    <property type="molecule type" value="Genomic_DNA"/>
</dbReference>
<dbReference type="SUPFAM" id="SSF51445">
    <property type="entry name" value="(Trans)glycosidases"/>
    <property type="match status" value="1"/>
</dbReference>
<name>A0A0C3CV22_HEBCY</name>
<evidence type="ECO:0000313" key="3">
    <source>
        <dbReference type="EMBL" id="KIM47691.1"/>
    </source>
</evidence>
<reference evidence="3 4" key="1">
    <citation type="submission" date="2014-04" db="EMBL/GenBank/DDBJ databases">
        <authorList>
            <consortium name="DOE Joint Genome Institute"/>
            <person name="Kuo A."/>
            <person name="Gay G."/>
            <person name="Dore J."/>
            <person name="Kohler A."/>
            <person name="Nagy L.G."/>
            <person name="Floudas D."/>
            <person name="Copeland A."/>
            <person name="Barry K.W."/>
            <person name="Cichocki N."/>
            <person name="Veneault-Fourrey C."/>
            <person name="LaButti K."/>
            <person name="Lindquist E.A."/>
            <person name="Lipzen A."/>
            <person name="Lundell T."/>
            <person name="Morin E."/>
            <person name="Murat C."/>
            <person name="Sun H."/>
            <person name="Tunlid A."/>
            <person name="Henrissat B."/>
            <person name="Grigoriev I.V."/>
            <person name="Hibbett D.S."/>
            <person name="Martin F."/>
            <person name="Nordberg H.P."/>
            <person name="Cantor M.N."/>
            <person name="Hua S.X."/>
        </authorList>
    </citation>
    <scope>NUCLEOTIDE SEQUENCE [LARGE SCALE GENOMIC DNA]</scope>
    <source>
        <strain evidence="4">h7</strain>
    </source>
</reference>
<dbReference type="PANTHER" id="PTHR34154:SF3">
    <property type="entry name" value="ALKALI-SENSITIVE LINKAGE PROTEIN 1"/>
    <property type="match status" value="1"/>
</dbReference>
<dbReference type="HOGENOM" id="CLU_040908_3_0_1"/>
<proteinExistence type="predicted"/>
<dbReference type="Proteomes" id="UP000053424">
    <property type="component" value="Unassembled WGS sequence"/>
</dbReference>
<dbReference type="Pfam" id="PF11790">
    <property type="entry name" value="Glyco_hydro_cc"/>
    <property type="match status" value="1"/>
</dbReference>
<dbReference type="GO" id="GO:0016787">
    <property type="term" value="F:hydrolase activity"/>
    <property type="evidence" value="ECO:0007669"/>
    <property type="project" value="UniProtKB-KW"/>
</dbReference>
<organism evidence="3 4">
    <name type="scientific">Hebeloma cylindrosporum</name>
    <dbReference type="NCBI Taxonomy" id="76867"/>
    <lineage>
        <taxon>Eukaryota</taxon>
        <taxon>Fungi</taxon>
        <taxon>Dikarya</taxon>
        <taxon>Basidiomycota</taxon>
        <taxon>Agaricomycotina</taxon>
        <taxon>Agaricomycetes</taxon>
        <taxon>Agaricomycetidae</taxon>
        <taxon>Agaricales</taxon>
        <taxon>Agaricineae</taxon>
        <taxon>Hymenogastraceae</taxon>
        <taxon>Hebeloma</taxon>
    </lineage>
</organism>
<sequence length="326" mass="36514">MFLRASFLYSLIACFSFSAAHTKNPKRGIGYAGDLPGDIINANQTKSLISWQYNWANIPPDYLATSNVTYIPMQWGAANVDTFADDVKAQGASTILTFNEPDYLNESNIPPDQAAKLWLQFIEPLKASGVRLGGPAVTASGRPWLNSFFQACNNCTIDFLPLHWYGTGTEGFYGYIWDVHTQFPQYPIWITEYAETSPNDTVVFEFMNQTMVYLDSLDWIERYSWFGYFRPRPDVHYNLLRGDGGLTPLGELYLGAKTVHTQNITEPTSTYKTVNGADIPNQGPPTAWPVVNSASRPLLTVAMSSQSLLATITLIISFFGTQWDLY</sequence>
<dbReference type="InterPro" id="IPR017853">
    <property type="entry name" value="GH"/>
</dbReference>
<feature type="domain" description="Asl1-like glycosyl hydrolase catalytic" evidence="2">
    <location>
        <begin position="41"/>
        <end position="253"/>
    </location>
</feature>
<accession>A0A0C3CV22</accession>
<dbReference type="AlphaFoldDB" id="A0A0C3CV22"/>
<reference evidence="4" key="2">
    <citation type="submission" date="2015-01" db="EMBL/GenBank/DDBJ databases">
        <title>Evolutionary Origins and Diversification of the Mycorrhizal Mutualists.</title>
        <authorList>
            <consortium name="DOE Joint Genome Institute"/>
            <consortium name="Mycorrhizal Genomics Consortium"/>
            <person name="Kohler A."/>
            <person name="Kuo A."/>
            <person name="Nagy L.G."/>
            <person name="Floudas D."/>
            <person name="Copeland A."/>
            <person name="Barry K.W."/>
            <person name="Cichocki N."/>
            <person name="Veneault-Fourrey C."/>
            <person name="LaButti K."/>
            <person name="Lindquist E.A."/>
            <person name="Lipzen A."/>
            <person name="Lundell T."/>
            <person name="Morin E."/>
            <person name="Murat C."/>
            <person name="Riley R."/>
            <person name="Ohm R."/>
            <person name="Sun H."/>
            <person name="Tunlid A."/>
            <person name="Henrissat B."/>
            <person name="Grigoriev I.V."/>
            <person name="Hibbett D.S."/>
            <person name="Martin F."/>
        </authorList>
    </citation>
    <scope>NUCLEOTIDE SEQUENCE [LARGE SCALE GENOMIC DNA]</scope>
    <source>
        <strain evidence="4">h7</strain>
    </source>
</reference>
<dbReference type="GO" id="GO:0071966">
    <property type="term" value="P:fungal-type cell wall polysaccharide metabolic process"/>
    <property type="evidence" value="ECO:0007669"/>
    <property type="project" value="TreeGrafter"/>
</dbReference>
<dbReference type="InterPro" id="IPR024655">
    <property type="entry name" value="Asl1_glyco_hydro_catalytic"/>
</dbReference>
<keyword evidence="4" id="KW-1185">Reference proteome</keyword>
<dbReference type="PANTHER" id="PTHR34154">
    <property type="entry name" value="ALKALI-SENSITIVE LINKAGE PROTEIN 1"/>
    <property type="match status" value="1"/>
</dbReference>
<feature type="chain" id="PRO_5002162775" evidence="1">
    <location>
        <begin position="23"/>
        <end position="326"/>
    </location>
</feature>
<keyword evidence="3" id="KW-0378">Hydrolase</keyword>
<gene>
    <name evidence="3" type="ORF">M413DRAFT_207169</name>
</gene>
<keyword evidence="1" id="KW-0732">Signal</keyword>
<protein>
    <submittedName>
        <fullName evidence="3">Glycoside hydrolase family 128 protein</fullName>
    </submittedName>
</protein>
<evidence type="ECO:0000313" key="4">
    <source>
        <dbReference type="Proteomes" id="UP000053424"/>
    </source>
</evidence>
<dbReference type="GO" id="GO:0009277">
    <property type="term" value="C:fungal-type cell wall"/>
    <property type="evidence" value="ECO:0007669"/>
    <property type="project" value="TreeGrafter"/>
</dbReference>
<dbReference type="InterPro" id="IPR053183">
    <property type="entry name" value="ASL1"/>
</dbReference>
<evidence type="ECO:0000256" key="1">
    <source>
        <dbReference type="SAM" id="SignalP"/>
    </source>
</evidence>
<dbReference type="STRING" id="686832.A0A0C3CV22"/>
<evidence type="ECO:0000259" key="2">
    <source>
        <dbReference type="Pfam" id="PF11790"/>
    </source>
</evidence>
<dbReference type="OrthoDB" id="43654at2759"/>
<feature type="signal peptide" evidence="1">
    <location>
        <begin position="1"/>
        <end position="22"/>
    </location>
</feature>
<dbReference type="Gene3D" id="3.20.20.80">
    <property type="entry name" value="Glycosidases"/>
    <property type="match status" value="1"/>
</dbReference>